<dbReference type="PROSITE" id="PS50977">
    <property type="entry name" value="HTH_TETR_2"/>
    <property type="match status" value="1"/>
</dbReference>
<reference evidence="7" key="1">
    <citation type="journal article" date="2019" name="Int. J. Syst. Evol. Microbiol.">
        <title>The Global Catalogue of Microorganisms (GCM) 10K type strain sequencing project: providing services to taxonomists for standard genome sequencing and annotation.</title>
        <authorList>
            <consortium name="The Broad Institute Genomics Platform"/>
            <consortium name="The Broad Institute Genome Sequencing Center for Infectious Disease"/>
            <person name="Wu L."/>
            <person name="Ma J."/>
        </authorList>
    </citation>
    <scope>NUCLEOTIDE SEQUENCE [LARGE SCALE GENOMIC DNA]</scope>
    <source>
        <strain evidence="7">JCM 17933</strain>
    </source>
</reference>
<keyword evidence="7" id="KW-1185">Reference proteome</keyword>
<comment type="caution">
    <text evidence="6">The sequence shown here is derived from an EMBL/GenBank/DDBJ whole genome shotgun (WGS) entry which is preliminary data.</text>
</comment>
<keyword evidence="3" id="KW-0804">Transcription</keyword>
<dbReference type="InterPro" id="IPR001647">
    <property type="entry name" value="HTH_TetR"/>
</dbReference>
<dbReference type="EMBL" id="BAABHF010000017">
    <property type="protein sequence ID" value="GAA4492071.1"/>
    <property type="molecule type" value="Genomic_DNA"/>
</dbReference>
<dbReference type="InterPro" id="IPR023772">
    <property type="entry name" value="DNA-bd_HTH_TetR-type_CS"/>
</dbReference>
<dbReference type="Pfam" id="PF17754">
    <property type="entry name" value="TetR_C_14"/>
    <property type="match status" value="1"/>
</dbReference>
<keyword evidence="1" id="KW-0805">Transcription regulation</keyword>
<evidence type="ECO:0000313" key="6">
    <source>
        <dbReference type="EMBL" id="GAA4492071.1"/>
    </source>
</evidence>
<evidence type="ECO:0000256" key="1">
    <source>
        <dbReference type="ARBA" id="ARBA00023015"/>
    </source>
</evidence>
<proteinExistence type="predicted"/>
<dbReference type="RefSeq" id="WP_345462588.1">
    <property type="nucleotide sequence ID" value="NZ_BAABHF010000017.1"/>
</dbReference>
<sequence>MPRDGGPARLRLQQAALDLYAERGFDRVTTAEIAARAGVTERTFYRHFADKREVLFDGEKTVRDALVAGVAGAPDSLAPLPALLWSLRTVVPLLEGNRPFSVPRHRIIAATPALREREQAKNAGMTEALASALRDRGASESTASLVAHVGMAAFTHAAAVWFLDPDRDLDGLLCDVFQELHPLTAPLADAGASEIPAKAASI</sequence>
<keyword evidence="2 4" id="KW-0238">DNA-binding</keyword>
<feature type="domain" description="HTH tetR-type" evidence="5">
    <location>
        <begin position="6"/>
        <end position="66"/>
    </location>
</feature>
<evidence type="ECO:0000256" key="4">
    <source>
        <dbReference type="PROSITE-ProRule" id="PRU00335"/>
    </source>
</evidence>
<evidence type="ECO:0000259" key="5">
    <source>
        <dbReference type="PROSITE" id="PS50977"/>
    </source>
</evidence>
<evidence type="ECO:0000256" key="2">
    <source>
        <dbReference type="ARBA" id="ARBA00023125"/>
    </source>
</evidence>
<dbReference type="PANTHER" id="PTHR30055:SF238">
    <property type="entry name" value="MYCOFACTOCIN BIOSYNTHESIS TRANSCRIPTIONAL REGULATOR MFTR-RELATED"/>
    <property type="match status" value="1"/>
</dbReference>
<dbReference type="SUPFAM" id="SSF46689">
    <property type="entry name" value="Homeodomain-like"/>
    <property type="match status" value="1"/>
</dbReference>
<organism evidence="6 7">
    <name type="scientific">Actinoallomurus oryzae</name>
    <dbReference type="NCBI Taxonomy" id="502180"/>
    <lineage>
        <taxon>Bacteria</taxon>
        <taxon>Bacillati</taxon>
        <taxon>Actinomycetota</taxon>
        <taxon>Actinomycetes</taxon>
        <taxon>Streptosporangiales</taxon>
        <taxon>Thermomonosporaceae</taxon>
        <taxon>Actinoallomurus</taxon>
    </lineage>
</organism>
<dbReference type="Pfam" id="PF00440">
    <property type="entry name" value="TetR_N"/>
    <property type="match status" value="1"/>
</dbReference>
<name>A0ABP8PUD6_9ACTN</name>
<dbReference type="PRINTS" id="PR00455">
    <property type="entry name" value="HTHTETR"/>
</dbReference>
<dbReference type="Gene3D" id="1.10.357.10">
    <property type="entry name" value="Tetracycline Repressor, domain 2"/>
    <property type="match status" value="1"/>
</dbReference>
<feature type="DNA-binding region" description="H-T-H motif" evidence="4">
    <location>
        <begin position="29"/>
        <end position="48"/>
    </location>
</feature>
<dbReference type="InterPro" id="IPR041347">
    <property type="entry name" value="MftR_C"/>
</dbReference>
<dbReference type="Proteomes" id="UP001500503">
    <property type="component" value="Unassembled WGS sequence"/>
</dbReference>
<evidence type="ECO:0000313" key="7">
    <source>
        <dbReference type="Proteomes" id="UP001500503"/>
    </source>
</evidence>
<gene>
    <name evidence="6" type="ORF">GCM10023191_027290</name>
</gene>
<dbReference type="PROSITE" id="PS01081">
    <property type="entry name" value="HTH_TETR_1"/>
    <property type="match status" value="1"/>
</dbReference>
<dbReference type="InterPro" id="IPR050109">
    <property type="entry name" value="HTH-type_TetR-like_transc_reg"/>
</dbReference>
<dbReference type="InterPro" id="IPR009057">
    <property type="entry name" value="Homeodomain-like_sf"/>
</dbReference>
<protein>
    <submittedName>
        <fullName evidence="6">TetR/AcrR family transcriptional regulator</fullName>
    </submittedName>
</protein>
<dbReference type="PANTHER" id="PTHR30055">
    <property type="entry name" value="HTH-TYPE TRANSCRIPTIONAL REGULATOR RUTR"/>
    <property type="match status" value="1"/>
</dbReference>
<evidence type="ECO:0000256" key="3">
    <source>
        <dbReference type="ARBA" id="ARBA00023163"/>
    </source>
</evidence>
<accession>A0ABP8PUD6</accession>